<organism evidence="1 2">
    <name type="scientific">Luminiphilus syltensis NOR5-1B</name>
    <dbReference type="NCBI Taxonomy" id="565045"/>
    <lineage>
        <taxon>Bacteria</taxon>
        <taxon>Pseudomonadati</taxon>
        <taxon>Pseudomonadota</taxon>
        <taxon>Gammaproteobacteria</taxon>
        <taxon>Cellvibrionales</taxon>
        <taxon>Halieaceae</taxon>
        <taxon>Luminiphilus</taxon>
    </lineage>
</organism>
<reference evidence="2" key="1">
    <citation type="journal article" date="2013" name="BMC Microbiol.">
        <title>Taxonomy and evolution of bacteriochlorophyll a-containing members of the OM60/NOR5 clade of marine gammaproteobacteria: description of Luminiphilus syltensis gen. nov., sp. nov., reclassification of Haliea rubra as Pseudohaliea rubra gen. nov., comb. nov., and emendation of Chromatocurvus halotolerans.</title>
        <authorList>
            <person name="Spring S."/>
            <person name="Riedel T."/>
            <person name="Sproer C."/>
            <person name="Yan S."/>
            <person name="Harder J."/>
            <person name="Fuchs B.M."/>
        </authorList>
    </citation>
    <scope>NUCLEOTIDE SEQUENCE [LARGE SCALE GENOMIC DNA]</scope>
    <source>
        <strain evidence="2">NOR51-B</strain>
    </source>
</reference>
<dbReference type="EMBL" id="DS999411">
    <property type="protein sequence ID" value="EED35353.1"/>
    <property type="molecule type" value="Genomic_DNA"/>
</dbReference>
<protein>
    <submittedName>
        <fullName evidence="1">Uncharacterized protein</fullName>
    </submittedName>
</protein>
<dbReference type="STRING" id="565045.NOR51B_1298"/>
<dbReference type="Gene3D" id="3.55.40.10">
    <property type="entry name" value="minor pseudopilin epsh domain"/>
    <property type="match status" value="1"/>
</dbReference>
<dbReference type="AlphaFoldDB" id="B8KQM4"/>
<evidence type="ECO:0000313" key="1">
    <source>
        <dbReference type="EMBL" id="EED35353.1"/>
    </source>
</evidence>
<name>B8KQM4_9GAMM</name>
<gene>
    <name evidence="1" type="ORF">NOR51B_1298</name>
</gene>
<dbReference type="Proteomes" id="UP000004699">
    <property type="component" value="Unassembled WGS sequence"/>
</dbReference>
<sequence length="61" mass="6879">MADDGMRQPIPQIVFFAGGEVTPGQLDWVDRATGNLLYRLQWDLFGRSELLPGGERIEEES</sequence>
<keyword evidence="2" id="KW-1185">Reference proteome</keyword>
<accession>B8KQM4</accession>
<proteinExistence type="predicted"/>
<dbReference type="HOGENOM" id="CLU_2917125_0_0_6"/>
<evidence type="ECO:0000313" key="2">
    <source>
        <dbReference type="Proteomes" id="UP000004699"/>
    </source>
</evidence>